<evidence type="ECO:0000313" key="5">
    <source>
        <dbReference type="Proteomes" id="UP001219933"/>
    </source>
</evidence>
<protein>
    <submittedName>
        <fullName evidence="4">Peroxiredoxin 1</fullName>
    </submittedName>
</protein>
<dbReference type="GO" id="GO:0045454">
    <property type="term" value="P:cell redox homeostasis"/>
    <property type="evidence" value="ECO:0007669"/>
    <property type="project" value="TreeGrafter"/>
</dbReference>
<dbReference type="InterPro" id="IPR000866">
    <property type="entry name" value="AhpC/TSA"/>
</dbReference>
<keyword evidence="1" id="KW-0560">Oxidoreductase</keyword>
<dbReference type="PANTHER" id="PTHR43503:SF4">
    <property type="entry name" value="PEROXIREDOXIN-6"/>
    <property type="match status" value="1"/>
</dbReference>
<evidence type="ECO:0000256" key="1">
    <source>
        <dbReference type="ARBA" id="ARBA00023002"/>
    </source>
</evidence>
<keyword evidence="5" id="KW-1185">Reference proteome</keyword>
<dbReference type="PIRSF" id="PIRSF000239">
    <property type="entry name" value="AHPC"/>
    <property type="match status" value="1"/>
</dbReference>
<feature type="active site" description="Cysteine sulfenic acid (-SOH) intermediate; for peroxidase activity" evidence="2">
    <location>
        <position position="45"/>
    </location>
</feature>
<dbReference type="GO" id="GO:0016209">
    <property type="term" value="F:antioxidant activity"/>
    <property type="evidence" value="ECO:0007669"/>
    <property type="project" value="InterPro"/>
</dbReference>
<evidence type="ECO:0000259" key="3">
    <source>
        <dbReference type="PROSITE" id="PS51352"/>
    </source>
</evidence>
<dbReference type="SUPFAM" id="SSF52833">
    <property type="entry name" value="Thioredoxin-like"/>
    <property type="match status" value="1"/>
</dbReference>
<organism evidence="4 5">
    <name type="scientific">Malassezia cuniculi</name>
    <dbReference type="NCBI Taxonomy" id="948313"/>
    <lineage>
        <taxon>Eukaryota</taxon>
        <taxon>Fungi</taxon>
        <taxon>Dikarya</taxon>
        <taxon>Basidiomycota</taxon>
        <taxon>Ustilaginomycotina</taxon>
        <taxon>Malasseziomycetes</taxon>
        <taxon>Malasseziales</taxon>
        <taxon>Malasseziaceae</taxon>
        <taxon>Malassezia</taxon>
    </lineage>
</organism>
<dbReference type="InterPro" id="IPR024706">
    <property type="entry name" value="Peroxiredoxin_AhpC-typ"/>
</dbReference>
<dbReference type="Pfam" id="PF00578">
    <property type="entry name" value="AhpC-TSA"/>
    <property type="match status" value="1"/>
</dbReference>
<sequence>MTLRLGSIAPDFSAKTTHGPIQFHEWLGESWAVLFSHPDDFTPVCTTELGQVATLEPEFRARGVKVIVARLYDMLDALDATNRDALGMPMTVRDVFFIDPRHIIRARISYPASTGRDFGEILRVVDSLLLVDKYPVTTPANWRPD</sequence>
<dbReference type="Gene3D" id="3.40.30.10">
    <property type="entry name" value="Glutaredoxin"/>
    <property type="match status" value="2"/>
</dbReference>
<dbReference type="InterPro" id="IPR036249">
    <property type="entry name" value="Thioredoxin-like_sf"/>
</dbReference>
<evidence type="ECO:0000256" key="2">
    <source>
        <dbReference type="PIRSR" id="PIRSR000239-1"/>
    </source>
</evidence>
<feature type="domain" description="Thioredoxin" evidence="3">
    <location>
        <begin position="3"/>
        <end position="130"/>
    </location>
</feature>
<dbReference type="EMBL" id="CP119877">
    <property type="protein sequence ID" value="WFD33549.1"/>
    <property type="molecule type" value="Genomic_DNA"/>
</dbReference>
<dbReference type="PANTHER" id="PTHR43503">
    <property type="entry name" value="MCG48959-RELATED"/>
    <property type="match status" value="1"/>
</dbReference>
<dbReference type="InterPro" id="IPR013766">
    <property type="entry name" value="Thioredoxin_domain"/>
</dbReference>
<dbReference type="AlphaFoldDB" id="A0AAF0ERE1"/>
<evidence type="ECO:0000313" key="4">
    <source>
        <dbReference type="EMBL" id="WFD33549.1"/>
    </source>
</evidence>
<name>A0AAF0ERE1_9BASI</name>
<accession>A0AAF0ERE1</accession>
<dbReference type="GO" id="GO:0005829">
    <property type="term" value="C:cytosol"/>
    <property type="evidence" value="ECO:0007669"/>
    <property type="project" value="TreeGrafter"/>
</dbReference>
<dbReference type="GO" id="GO:0016491">
    <property type="term" value="F:oxidoreductase activity"/>
    <property type="evidence" value="ECO:0007669"/>
    <property type="project" value="UniProtKB-KW"/>
</dbReference>
<dbReference type="Proteomes" id="UP001219933">
    <property type="component" value="Chromosome 1"/>
</dbReference>
<dbReference type="PROSITE" id="PS51352">
    <property type="entry name" value="THIOREDOXIN_2"/>
    <property type="match status" value="1"/>
</dbReference>
<dbReference type="GO" id="GO:0005739">
    <property type="term" value="C:mitochondrion"/>
    <property type="evidence" value="ECO:0007669"/>
    <property type="project" value="TreeGrafter"/>
</dbReference>
<proteinExistence type="predicted"/>
<dbReference type="Gene3D" id="3.30.1020.10">
    <property type="entry name" value="Antioxidant, Horf6, Chain A, domain2"/>
    <property type="match status" value="1"/>
</dbReference>
<reference evidence="4" key="1">
    <citation type="submission" date="2023-03" db="EMBL/GenBank/DDBJ databases">
        <title>Mating type loci evolution in Malassezia.</title>
        <authorList>
            <person name="Coelho M.A."/>
        </authorList>
    </citation>
    <scope>NUCLEOTIDE SEQUENCE</scope>
    <source>
        <strain evidence="4">CBS 11721</strain>
    </source>
</reference>
<gene>
    <name evidence="4" type="primary">PRX1</name>
    <name evidence="4" type="ORF">MCUN1_000362</name>
</gene>